<feature type="domain" description="Nudix hydrolase" evidence="3">
    <location>
        <begin position="25"/>
        <end position="260"/>
    </location>
</feature>
<protein>
    <recommendedName>
        <fullName evidence="5">Nudix hydrolase domain-containing protein</fullName>
    </recommendedName>
</protein>
<dbReference type="PROSITE" id="PS50158">
    <property type="entry name" value="ZF_CCHC"/>
    <property type="match status" value="1"/>
</dbReference>
<dbReference type="InterPro" id="IPR001878">
    <property type="entry name" value="Znf_CCHC"/>
</dbReference>
<dbReference type="InterPro" id="IPR020084">
    <property type="entry name" value="NUDIX_hydrolase_CS"/>
</dbReference>
<dbReference type="Pfam" id="PF00293">
    <property type="entry name" value="NUDIX"/>
    <property type="match status" value="1"/>
</dbReference>
<dbReference type="GO" id="GO:0008270">
    <property type="term" value="F:zinc ion binding"/>
    <property type="evidence" value="ECO:0007669"/>
    <property type="project" value="InterPro"/>
</dbReference>
<accession>A0A6C0BZ18</accession>
<dbReference type="GO" id="GO:0006167">
    <property type="term" value="P:AMP biosynthetic process"/>
    <property type="evidence" value="ECO:0007669"/>
    <property type="project" value="TreeGrafter"/>
</dbReference>
<dbReference type="PROSITE" id="PS00893">
    <property type="entry name" value="NUDIX_BOX"/>
    <property type="match status" value="1"/>
</dbReference>
<evidence type="ECO:0000259" key="3">
    <source>
        <dbReference type="PROSITE" id="PS51462"/>
    </source>
</evidence>
<dbReference type="GO" id="GO:0004081">
    <property type="term" value="F:bis(5'-nucleosyl)-tetraphosphatase (asymmetrical) activity"/>
    <property type="evidence" value="ECO:0007669"/>
    <property type="project" value="TreeGrafter"/>
</dbReference>
<evidence type="ECO:0000259" key="2">
    <source>
        <dbReference type="PROSITE" id="PS50158"/>
    </source>
</evidence>
<feature type="domain" description="CCHC-type" evidence="2">
    <location>
        <begin position="12"/>
        <end position="27"/>
    </location>
</feature>
<dbReference type="Gene3D" id="3.90.79.10">
    <property type="entry name" value="Nucleoside Triphosphate Pyrophosphohydrolase"/>
    <property type="match status" value="1"/>
</dbReference>
<evidence type="ECO:0008006" key="5">
    <source>
        <dbReference type="Google" id="ProtNLM"/>
    </source>
</evidence>
<dbReference type="EMBL" id="MN739294">
    <property type="protein sequence ID" value="QHS97360.1"/>
    <property type="molecule type" value="Genomic_DNA"/>
</dbReference>
<dbReference type="PANTHER" id="PTHR21340:SF0">
    <property type="entry name" value="BIS(5'-NUCLEOSYL)-TETRAPHOSPHATASE [ASYMMETRICAL]"/>
    <property type="match status" value="1"/>
</dbReference>
<dbReference type="PROSITE" id="PS51462">
    <property type="entry name" value="NUDIX"/>
    <property type="match status" value="1"/>
</dbReference>
<name>A0A6C0BZ18_9ZZZZ</name>
<dbReference type="InterPro" id="IPR000086">
    <property type="entry name" value="NUDIX_hydrolase_dom"/>
</dbReference>
<dbReference type="PANTHER" id="PTHR21340">
    <property type="entry name" value="DIADENOSINE 5,5-P1,P4-TETRAPHOSPHATE PYROPHOSPHOHYDROLASE MUTT"/>
    <property type="match status" value="1"/>
</dbReference>
<dbReference type="GO" id="GO:0003676">
    <property type="term" value="F:nucleic acid binding"/>
    <property type="evidence" value="ECO:0007669"/>
    <property type="project" value="InterPro"/>
</dbReference>
<sequence>MISISNSTYNFCNNCGKAGHTFSQCRKPIISIGVIATHYDQSNKKYKYLLICRKDSLGYIDFLRGKYPLYNKIYIQRLIDEMTILEKKNILIKSFDELWHELWGDFVGLQYRGEEHSAKEKFIQIKRGIKNEKSEYTLESIVKNSKTNWEKPEWGFPKGRRNQNESDKSAALREFEEETGYSKDKLDGIKNIMPFEEIFTGSNLKSYKHIYYLMYMKGERINADFQKSEVSEVKWCSLEESMGQIRPYNLEKKEIINNIDKILNKYSLIS</sequence>
<evidence type="ECO:0000313" key="4">
    <source>
        <dbReference type="EMBL" id="QHS97360.1"/>
    </source>
</evidence>
<dbReference type="GO" id="GO:0006754">
    <property type="term" value="P:ATP biosynthetic process"/>
    <property type="evidence" value="ECO:0007669"/>
    <property type="project" value="TreeGrafter"/>
</dbReference>
<evidence type="ECO:0000256" key="1">
    <source>
        <dbReference type="ARBA" id="ARBA00022801"/>
    </source>
</evidence>
<dbReference type="AlphaFoldDB" id="A0A6C0BZ18"/>
<reference evidence="4" key="1">
    <citation type="journal article" date="2020" name="Nature">
        <title>Giant virus diversity and host interactions through global metagenomics.</title>
        <authorList>
            <person name="Schulz F."/>
            <person name="Roux S."/>
            <person name="Paez-Espino D."/>
            <person name="Jungbluth S."/>
            <person name="Walsh D.A."/>
            <person name="Denef V.J."/>
            <person name="McMahon K.D."/>
            <person name="Konstantinidis K.T."/>
            <person name="Eloe-Fadrosh E.A."/>
            <person name="Kyrpides N.C."/>
            <person name="Woyke T."/>
        </authorList>
    </citation>
    <scope>NUCLEOTIDE SEQUENCE</scope>
    <source>
        <strain evidence="4">GVMAG-M-3300020169-51</strain>
    </source>
</reference>
<dbReference type="InterPro" id="IPR051325">
    <property type="entry name" value="Nudix_hydrolase_domain"/>
</dbReference>
<proteinExistence type="predicted"/>
<keyword evidence="1" id="KW-0378">Hydrolase</keyword>
<dbReference type="SUPFAM" id="SSF55811">
    <property type="entry name" value="Nudix"/>
    <property type="match status" value="1"/>
</dbReference>
<organism evidence="4">
    <name type="scientific">viral metagenome</name>
    <dbReference type="NCBI Taxonomy" id="1070528"/>
    <lineage>
        <taxon>unclassified sequences</taxon>
        <taxon>metagenomes</taxon>
        <taxon>organismal metagenomes</taxon>
    </lineage>
</organism>
<dbReference type="InterPro" id="IPR015797">
    <property type="entry name" value="NUDIX_hydrolase-like_dom_sf"/>
</dbReference>